<dbReference type="OrthoDB" id="1669814at2759"/>
<dbReference type="GO" id="GO:0016616">
    <property type="term" value="F:oxidoreductase activity, acting on the CH-OH group of donors, NAD or NADP as acceptor"/>
    <property type="evidence" value="ECO:0007669"/>
    <property type="project" value="TreeGrafter"/>
</dbReference>
<comment type="similarity">
    <text evidence="1">Belongs to the short-chain dehydrogenases/reductases (SDR) family.</text>
</comment>
<keyword evidence="2" id="KW-0521">NADP</keyword>
<dbReference type="HOGENOM" id="CLU_010194_1_0_1"/>
<dbReference type="PANTHER" id="PTHR42760:SF45">
    <property type="entry name" value="SHORT CHAIN DEHYDROGENASE_REDUCTASE FAMILY PROTEIN, PUTATIVE (AFU_ORTHOLOGUE AFUA_3G09150)-RELATED"/>
    <property type="match status" value="1"/>
</dbReference>
<protein>
    <recommendedName>
        <fullName evidence="5">3-oxoacyl-[acyl-carrier-protein] reductase</fullName>
    </recommendedName>
</protein>
<dbReference type="VEuPathDB" id="FungiDB:PV06_10534"/>
<dbReference type="EMBL" id="KN847344">
    <property type="protein sequence ID" value="KIW37496.1"/>
    <property type="molecule type" value="Genomic_DNA"/>
</dbReference>
<evidence type="ECO:0000313" key="3">
    <source>
        <dbReference type="EMBL" id="KIW37496.1"/>
    </source>
</evidence>
<dbReference type="InterPro" id="IPR020904">
    <property type="entry name" value="Sc_DH/Rdtase_CS"/>
</dbReference>
<dbReference type="Gene3D" id="3.40.50.720">
    <property type="entry name" value="NAD(P)-binding Rossmann-like Domain"/>
    <property type="match status" value="1"/>
</dbReference>
<dbReference type="GeneID" id="27362608"/>
<organism evidence="3 4">
    <name type="scientific">Exophiala oligosperma</name>
    <dbReference type="NCBI Taxonomy" id="215243"/>
    <lineage>
        <taxon>Eukaryota</taxon>
        <taxon>Fungi</taxon>
        <taxon>Dikarya</taxon>
        <taxon>Ascomycota</taxon>
        <taxon>Pezizomycotina</taxon>
        <taxon>Eurotiomycetes</taxon>
        <taxon>Chaetothyriomycetidae</taxon>
        <taxon>Chaetothyriales</taxon>
        <taxon>Herpotrichiellaceae</taxon>
        <taxon>Exophiala</taxon>
    </lineage>
</organism>
<gene>
    <name evidence="3" type="ORF">PV06_10534</name>
</gene>
<evidence type="ECO:0000256" key="2">
    <source>
        <dbReference type="ARBA" id="ARBA00022857"/>
    </source>
</evidence>
<name>A0A0D2AAY3_9EURO</name>
<dbReference type="PROSITE" id="PS00061">
    <property type="entry name" value="ADH_SHORT"/>
    <property type="match status" value="1"/>
</dbReference>
<dbReference type="FunFam" id="3.40.50.720:FF:000084">
    <property type="entry name" value="Short-chain dehydrogenase reductase"/>
    <property type="match status" value="1"/>
</dbReference>
<sequence>MEVTYSSLKGKAFVVTGAASGMGRAIALRLAEQGSNVGLLDVKKPTEVQETISKMEGGASSVALAVDVTKASEVDAAIKAVHDKFGRLDGAANMAGIVGNRKMGDTGYAVESITDEDWDAVMKVNLDGVKNSMRAELQLMSDSGSIVNAASMSGQQPNPWRAHYGTSKWAVIGLTKAAAGEVGGKGIRVNAVAPGIVKTPLTETLGQEAMANLFSSRISLGRLAEPDEVAKVVVFLLSDVPGYVTGSVVNVDGGWL</sequence>
<dbReference type="Proteomes" id="UP000053342">
    <property type="component" value="Unassembled WGS sequence"/>
</dbReference>
<dbReference type="RefSeq" id="XP_016257712.1">
    <property type="nucleotide sequence ID" value="XM_016412092.1"/>
</dbReference>
<dbReference type="PRINTS" id="PR00081">
    <property type="entry name" value="GDHRDH"/>
</dbReference>
<evidence type="ECO:0000256" key="1">
    <source>
        <dbReference type="ARBA" id="ARBA00006484"/>
    </source>
</evidence>
<dbReference type="Pfam" id="PF13561">
    <property type="entry name" value="adh_short_C2"/>
    <property type="match status" value="1"/>
</dbReference>
<keyword evidence="4" id="KW-1185">Reference proteome</keyword>
<dbReference type="CDD" id="cd05233">
    <property type="entry name" value="SDR_c"/>
    <property type="match status" value="1"/>
</dbReference>
<dbReference type="PRINTS" id="PR00080">
    <property type="entry name" value="SDRFAMILY"/>
</dbReference>
<accession>A0A0D2AAY3</accession>
<dbReference type="PANTHER" id="PTHR42760">
    <property type="entry name" value="SHORT-CHAIN DEHYDROGENASES/REDUCTASES FAMILY MEMBER"/>
    <property type="match status" value="1"/>
</dbReference>
<dbReference type="AlphaFoldDB" id="A0A0D2AAY3"/>
<dbReference type="InterPro" id="IPR036291">
    <property type="entry name" value="NAD(P)-bd_dom_sf"/>
</dbReference>
<dbReference type="SUPFAM" id="SSF51735">
    <property type="entry name" value="NAD(P)-binding Rossmann-fold domains"/>
    <property type="match status" value="1"/>
</dbReference>
<reference evidence="3 4" key="1">
    <citation type="submission" date="2015-01" db="EMBL/GenBank/DDBJ databases">
        <title>The Genome Sequence of Exophiala oligosperma CBS72588.</title>
        <authorList>
            <consortium name="The Broad Institute Genomics Platform"/>
            <person name="Cuomo C."/>
            <person name="de Hoog S."/>
            <person name="Gorbushina A."/>
            <person name="Stielow B."/>
            <person name="Teixiera M."/>
            <person name="Abouelleil A."/>
            <person name="Chapman S.B."/>
            <person name="Priest M."/>
            <person name="Young S.K."/>
            <person name="Wortman J."/>
            <person name="Nusbaum C."/>
            <person name="Birren B."/>
        </authorList>
    </citation>
    <scope>NUCLEOTIDE SEQUENCE [LARGE SCALE GENOMIC DNA]</scope>
    <source>
        <strain evidence="3 4">CBS 72588</strain>
    </source>
</reference>
<evidence type="ECO:0008006" key="5">
    <source>
        <dbReference type="Google" id="ProtNLM"/>
    </source>
</evidence>
<evidence type="ECO:0000313" key="4">
    <source>
        <dbReference type="Proteomes" id="UP000053342"/>
    </source>
</evidence>
<proteinExistence type="inferred from homology"/>
<dbReference type="STRING" id="215243.A0A0D2AAY3"/>
<dbReference type="GO" id="GO:0048038">
    <property type="term" value="F:quinone binding"/>
    <property type="evidence" value="ECO:0007669"/>
    <property type="project" value="TreeGrafter"/>
</dbReference>
<dbReference type="GO" id="GO:0006633">
    <property type="term" value="P:fatty acid biosynthetic process"/>
    <property type="evidence" value="ECO:0007669"/>
    <property type="project" value="TreeGrafter"/>
</dbReference>
<dbReference type="InterPro" id="IPR002347">
    <property type="entry name" value="SDR_fam"/>
</dbReference>